<keyword evidence="14" id="KW-1185">Reference proteome</keyword>
<dbReference type="SUPFAM" id="SSF55874">
    <property type="entry name" value="ATPase domain of HSP90 chaperone/DNA topoisomerase II/histidine kinase"/>
    <property type="match status" value="1"/>
</dbReference>
<proteinExistence type="predicted"/>
<evidence type="ECO:0000256" key="2">
    <source>
        <dbReference type="ARBA" id="ARBA00012438"/>
    </source>
</evidence>
<dbReference type="SUPFAM" id="SSF55785">
    <property type="entry name" value="PYP-like sensor domain (PAS domain)"/>
    <property type="match status" value="5"/>
</dbReference>
<dbReference type="Gene3D" id="3.30.450.40">
    <property type="match status" value="1"/>
</dbReference>
<dbReference type="CDD" id="cd00130">
    <property type="entry name" value="PAS"/>
    <property type="match status" value="4"/>
</dbReference>
<comment type="catalytic activity">
    <reaction evidence="1">
        <text>ATP + protein L-histidine = ADP + protein N-phospho-L-histidine.</text>
        <dbReference type="EC" id="2.7.13.3"/>
    </reaction>
</comment>
<evidence type="ECO:0000313" key="14">
    <source>
        <dbReference type="Proteomes" id="UP000184041"/>
    </source>
</evidence>
<dbReference type="Pfam" id="PF02518">
    <property type="entry name" value="HATPase_c"/>
    <property type="match status" value="1"/>
</dbReference>
<dbReference type="Gene3D" id="3.30.450.20">
    <property type="entry name" value="PAS domain"/>
    <property type="match status" value="5"/>
</dbReference>
<feature type="domain" description="PAS" evidence="11">
    <location>
        <begin position="267"/>
        <end position="338"/>
    </location>
</feature>
<dbReference type="PROSITE" id="PS50113">
    <property type="entry name" value="PAC"/>
    <property type="match status" value="2"/>
</dbReference>
<feature type="domain" description="PAS" evidence="11">
    <location>
        <begin position="393"/>
        <end position="463"/>
    </location>
</feature>
<dbReference type="PANTHER" id="PTHR43304">
    <property type="entry name" value="PHYTOCHROME-LIKE PROTEIN CPH1"/>
    <property type="match status" value="1"/>
</dbReference>
<dbReference type="STRING" id="1194090.SAMN05443144_11742"/>
<dbReference type="Proteomes" id="UP000184041">
    <property type="component" value="Unassembled WGS sequence"/>
</dbReference>
<organism evidence="13 14">
    <name type="scientific">Fodinibius roseus</name>
    <dbReference type="NCBI Taxonomy" id="1194090"/>
    <lineage>
        <taxon>Bacteria</taxon>
        <taxon>Pseudomonadati</taxon>
        <taxon>Balneolota</taxon>
        <taxon>Balneolia</taxon>
        <taxon>Balneolales</taxon>
        <taxon>Balneolaceae</taxon>
        <taxon>Fodinibius</taxon>
    </lineage>
</organism>
<dbReference type="InterPro" id="IPR000700">
    <property type="entry name" value="PAS-assoc_C"/>
</dbReference>
<feature type="domain" description="Histidine kinase" evidence="9">
    <location>
        <begin position="951"/>
        <end position="1145"/>
    </location>
</feature>
<dbReference type="Pfam" id="PF08447">
    <property type="entry name" value="PAS_3"/>
    <property type="match status" value="3"/>
</dbReference>
<evidence type="ECO:0000313" key="13">
    <source>
        <dbReference type="EMBL" id="SHG02698.1"/>
    </source>
</evidence>
<dbReference type="SMART" id="SM00448">
    <property type="entry name" value="REC"/>
    <property type="match status" value="1"/>
</dbReference>
<dbReference type="InterPro" id="IPR001789">
    <property type="entry name" value="Sig_transdc_resp-reg_receiver"/>
</dbReference>
<keyword evidence="7" id="KW-0175">Coiled coil</keyword>
<evidence type="ECO:0000259" key="12">
    <source>
        <dbReference type="PROSITE" id="PS50113"/>
    </source>
</evidence>
<dbReference type="InterPro" id="IPR001610">
    <property type="entry name" value="PAC"/>
</dbReference>
<dbReference type="InterPro" id="IPR011006">
    <property type="entry name" value="CheY-like_superfamily"/>
</dbReference>
<dbReference type="PROSITE" id="PS50112">
    <property type="entry name" value="PAS"/>
    <property type="match status" value="3"/>
</dbReference>
<dbReference type="InterPro" id="IPR035965">
    <property type="entry name" value="PAS-like_dom_sf"/>
</dbReference>
<dbReference type="Gene3D" id="2.10.70.100">
    <property type="match status" value="1"/>
</dbReference>
<evidence type="ECO:0000259" key="10">
    <source>
        <dbReference type="PROSITE" id="PS50110"/>
    </source>
</evidence>
<dbReference type="EC" id="2.7.13.3" evidence="2"/>
<dbReference type="NCBIfam" id="TIGR00229">
    <property type="entry name" value="sensory_box"/>
    <property type="match status" value="4"/>
</dbReference>
<dbReference type="SUPFAM" id="SSF52172">
    <property type="entry name" value="CheY-like"/>
    <property type="match status" value="1"/>
</dbReference>
<gene>
    <name evidence="13" type="ORF">SAMN05443144_11742</name>
</gene>
<evidence type="ECO:0000256" key="5">
    <source>
        <dbReference type="ARBA" id="ARBA00022777"/>
    </source>
</evidence>
<dbReference type="PANTHER" id="PTHR43304:SF1">
    <property type="entry name" value="PAC DOMAIN-CONTAINING PROTEIN"/>
    <property type="match status" value="1"/>
</dbReference>
<evidence type="ECO:0000256" key="7">
    <source>
        <dbReference type="SAM" id="Coils"/>
    </source>
</evidence>
<reference evidence="13 14" key="1">
    <citation type="submission" date="2016-11" db="EMBL/GenBank/DDBJ databases">
        <authorList>
            <person name="Jaros S."/>
            <person name="Januszkiewicz K."/>
            <person name="Wedrychowicz H."/>
        </authorList>
    </citation>
    <scope>NUCLEOTIDE SEQUENCE [LARGE SCALE GENOMIC DNA]</scope>
    <source>
        <strain evidence="13 14">DSM 21986</strain>
    </source>
</reference>
<dbReference type="GO" id="GO:0004673">
    <property type="term" value="F:protein histidine kinase activity"/>
    <property type="evidence" value="ECO:0007669"/>
    <property type="project" value="UniProtKB-EC"/>
</dbReference>
<dbReference type="GO" id="GO:0000160">
    <property type="term" value="P:phosphorelay signal transduction system"/>
    <property type="evidence" value="ECO:0007669"/>
    <property type="project" value="InterPro"/>
</dbReference>
<dbReference type="InterPro" id="IPR005467">
    <property type="entry name" value="His_kinase_dom"/>
</dbReference>
<name>A0A1M5GG80_9BACT</name>
<sequence>MGSVYHILLIGNNESYIDLIEAELNKQDIEAHIDIIQNEEQLIDRLDNNPPDLVISDYNLPALSGNSALRIVRDRYPHLPFIMVAGAIGEEKAVDIMLEGASDYAMKDNLERLGAAVKQELQNYEQHRQKQQEPEQAKRREQKSAERQRDKAYKIANIGHWEIDFSKNKNGTVYWSDTTREILEVDEDFQPTVEDSISFIVPRSREQVKNAFKEAVTEGTSYDHEIVIRTGKGNKRWVRNIGQAEFKNGQCVRVYGSFQDITDRKVSEKKYRDIFNLSPQPMWVYDPETLKFLDVNRVAINHYGYSYEEFMNMTLKDIRPEEDIPSLMETVKKKHSKKDSYYEGLVRHKTKDESVIHVNIKRNSIDYEGRKAAMVLAEDVTEKLEAERALQLSEQKFKSLVRSGASTIAVLNEEGIYTYASENHKQVTGWSSQELTDKDAFEFIHPDDRDRVRKRFRKLQAEKENQYSTPFRVKHKEGHWIWQESIGSDLSHNSVLNGYVINSHDVTERRYYRELEKIERDILEESITGNSRLSVLAEKLLLKLENLHSCMTCSIQKIVDGKLRNLAAPSLPSAYLTEIEGISIGDNICSCGTAAYLKEPVIAENIYENPRWEGYRHLGDKYDFSACWSKPILDSNQEVVATFAIYYKTPQAPSDREKNTIDRVVHLLRLLFDSFEKEKAEQKLALREQRFKSLVQDGSDLIAILDQDGNYKYVAPTSESVLGISPEEFIGNNALDYIHGKHKDRIQQVLATLPETKRIKVKPFLFKDGKGEWRWIETIITNLLDNPAVEGFIANSRDVTAQIEREQKLRENLEFYEYVTKATDDLVYDWDIANDILRWDDSFREKFPCHIEEQYTIRHWIQNIHPGDLPEIRESLNHILENTEKSKWEQEYRFRKNDDSYATVSERGFIIRDDHGKAIRMIGSLQDITERKQHEKELEASLKEKETLLREIHHRVKNNLAVVSGMMQLQAFSEEDESLKDKLFGSVVRIKTMASIHELLYQSNSYSQLQLGQNFKKLISNVVGAFQKDVNITLNFDLEPVAVNINQAIPCSLIVNEVVTNVYKHAFDQEQEGILHIEIFERNNHVHVRIQDNGQGLPDNFDNVSGANTLGLQLIDMLAIQLDAEYGYESSDQGTLFTLNFEKADIKGIGNAQLY</sequence>
<dbReference type="Gene3D" id="3.30.565.10">
    <property type="entry name" value="Histidine kinase-like ATPase, C-terminal domain"/>
    <property type="match status" value="1"/>
</dbReference>
<evidence type="ECO:0000256" key="6">
    <source>
        <dbReference type="PROSITE-ProRule" id="PRU00169"/>
    </source>
</evidence>
<dbReference type="SMART" id="SM00387">
    <property type="entry name" value="HATPase_c"/>
    <property type="match status" value="1"/>
</dbReference>
<dbReference type="CDD" id="cd00156">
    <property type="entry name" value="REC"/>
    <property type="match status" value="1"/>
</dbReference>
<feature type="compositionally biased region" description="Basic and acidic residues" evidence="8">
    <location>
        <begin position="125"/>
        <end position="149"/>
    </location>
</feature>
<feature type="region of interest" description="Disordered" evidence="8">
    <location>
        <begin position="123"/>
        <end position="149"/>
    </location>
</feature>
<evidence type="ECO:0000256" key="1">
    <source>
        <dbReference type="ARBA" id="ARBA00000085"/>
    </source>
</evidence>
<dbReference type="Gene3D" id="3.40.50.2300">
    <property type="match status" value="1"/>
</dbReference>
<dbReference type="SUPFAM" id="SSF55781">
    <property type="entry name" value="GAF domain-like"/>
    <property type="match status" value="1"/>
</dbReference>
<accession>A0A1M5GG80</accession>
<protein>
    <recommendedName>
        <fullName evidence="2">histidine kinase</fullName>
        <ecNumber evidence="2">2.7.13.3</ecNumber>
    </recommendedName>
</protein>
<dbReference type="RefSeq" id="WP_073066203.1">
    <property type="nucleotide sequence ID" value="NZ_FQUS01000017.1"/>
</dbReference>
<feature type="coiled-coil region" evidence="7">
    <location>
        <begin position="19"/>
        <end position="49"/>
    </location>
</feature>
<keyword evidence="4" id="KW-0808">Transferase</keyword>
<dbReference type="Pfam" id="PF00072">
    <property type="entry name" value="Response_reg"/>
    <property type="match status" value="1"/>
</dbReference>
<dbReference type="InterPro" id="IPR029016">
    <property type="entry name" value="GAF-like_dom_sf"/>
</dbReference>
<evidence type="ECO:0000256" key="4">
    <source>
        <dbReference type="ARBA" id="ARBA00022679"/>
    </source>
</evidence>
<feature type="modified residue" description="4-aspartylphosphate" evidence="6">
    <location>
        <position position="57"/>
    </location>
</feature>
<evidence type="ECO:0000259" key="11">
    <source>
        <dbReference type="PROSITE" id="PS50112"/>
    </source>
</evidence>
<evidence type="ECO:0000259" key="9">
    <source>
        <dbReference type="PROSITE" id="PS50109"/>
    </source>
</evidence>
<dbReference type="GO" id="GO:0006355">
    <property type="term" value="P:regulation of DNA-templated transcription"/>
    <property type="evidence" value="ECO:0007669"/>
    <property type="project" value="InterPro"/>
</dbReference>
<dbReference type="OrthoDB" id="1419493at2"/>
<dbReference type="InterPro" id="IPR003594">
    <property type="entry name" value="HATPase_dom"/>
</dbReference>
<feature type="domain" description="PAS" evidence="11">
    <location>
        <begin position="687"/>
        <end position="757"/>
    </location>
</feature>
<dbReference type="PROSITE" id="PS50110">
    <property type="entry name" value="RESPONSE_REGULATORY"/>
    <property type="match status" value="1"/>
</dbReference>
<dbReference type="SMART" id="SM00086">
    <property type="entry name" value="PAC"/>
    <property type="match status" value="5"/>
</dbReference>
<dbReference type="InterPro" id="IPR011495">
    <property type="entry name" value="Sig_transdc_His_kin_sub2_dim/P"/>
</dbReference>
<dbReference type="Pfam" id="PF08448">
    <property type="entry name" value="PAS_4"/>
    <property type="match status" value="1"/>
</dbReference>
<keyword evidence="5" id="KW-0418">Kinase</keyword>
<dbReference type="EMBL" id="FQUS01000017">
    <property type="protein sequence ID" value="SHG02698.1"/>
    <property type="molecule type" value="Genomic_DNA"/>
</dbReference>
<dbReference type="InterPro" id="IPR000014">
    <property type="entry name" value="PAS"/>
</dbReference>
<dbReference type="InterPro" id="IPR013767">
    <property type="entry name" value="PAS_fold"/>
</dbReference>
<dbReference type="Pfam" id="PF07568">
    <property type="entry name" value="HisKA_2"/>
    <property type="match status" value="1"/>
</dbReference>
<dbReference type="PROSITE" id="PS50109">
    <property type="entry name" value="HIS_KIN"/>
    <property type="match status" value="1"/>
</dbReference>
<evidence type="ECO:0000256" key="3">
    <source>
        <dbReference type="ARBA" id="ARBA00022553"/>
    </source>
</evidence>
<feature type="domain" description="Response regulatory" evidence="10">
    <location>
        <begin position="6"/>
        <end position="122"/>
    </location>
</feature>
<feature type="domain" description="PAC" evidence="12">
    <location>
        <begin position="222"/>
        <end position="273"/>
    </location>
</feature>
<evidence type="ECO:0000256" key="8">
    <source>
        <dbReference type="SAM" id="MobiDB-lite"/>
    </source>
</evidence>
<keyword evidence="3 6" id="KW-0597">Phosphoprotein</keyword>
<dbReference type="InterPro" id="IPR013656">
    <property type="entry name" value="PAS_4"/>
</dbReference>
<dbReference type="InterPro" id="IPR013655">
    <property type="entry name" value="PAS_fold_3"/>
</dbReference>
<feature type="domain" description="PAC" evidence="12">
    <location>
        <begin position="888"/>
        <end position="940"/>
    </location>
</feature>
<dbReference type="SMART" id="SM00091">
    <property type="entry name" value="PAS"/>
    <property type="match status" value="5"/>
</dbReference>
<dbReference type="AlphaFoldDB" id="A0A1M5GG80"/>
<dbReference type="InterPro" id="IPR036890">
    <property type="entry name" value="HATPase_C_sf"/>
</dbReference>
<dbReference type="InterPro" id="IPR052162">
    <property type="entry name" value="Sensor_kinase/Photoreceptor"/>
</dbReference>
<dbReference type="Pfam" id="PF00989">
    <property type="entry name" value="PAS"/>
    <property type="match status" value="1"/>
</dbReference>